<protein>
    <recommendedName>
        <fullName evidence="2">Prephenate/arogenate dehydrogenase domain-containing protein</fullName>
    </recommendedName>
</protein>
<organism evidence="3">
    <name type="scientific">marine metagenome</name>
    <dbReference type="NCBI Taxonomy" id="408172"/>
    <lineage>
        <taxon>unclassified sequences</taxon>
        <taxon>metagenomes</taxon>
        <taxon>ecological metagenomes</taxon>
    </lineage>
</organism>
<dbReference type="GO" id="GO:0008977">
    <property type="term" value="F:prephenate dehydrogenase (NAD+) activity"/>
    <property type="evidence" value="ECO:0007669"/>
    <property type="project" value="InterPro"/>
</dbReference>
<dbReference type="SUPFAM" id="SSF48179">
    <property type="entry name" value="6-phosphogluconate dehydrogenase C-terminal domain-like"/>
    <property type="match status" value="1"/>
</dbReference>
<dbReference type="InterPro" id="IPR003099">
    <property type="entry name" value="Prephen_DH"/>
</dbReference>
<dbReference type="InterPro" id="IPR008927">
    <property type="entry name" value="6-PGluconate_DH-like_C_sf"/>
</dbReference>
<evidence type="ECO:0000259" key="2">
    <source>
        <dbReference type="PROSITE" id="PS51176"/>
    </source>
</evidence>
<reference evidence="3" key="1">
    <citation type="submission" date="2018-05" db="EMBL/GenBank/DDBJ databases">
        <authorList>
            <person name="Lanie J.A."/>
            <person name="Ng W.-L."/>
            <person name="Kazmierczak K.M."/>
            <person name="Andrzejewski T.M."/>
            <person name="Davidsen T.M."/>
            <person name="Wayne K.J."/>
            <person name="Tettelin H."/>
            <person name="Glass J.I."/>
            <person name="Rusch D."/>
            <person name="Podicherti R."/>
            <person name="Tsui H.-C.T."/>
            <person name="Winkler M.E."/>
        </authorList>
    </citation>
    <scope>NUCLEOTIDE SEQUENCE</scope>
</reference>
<dbReference type="PANTHER" id="PTHR21363">
    <property type="entry name" value="PREPHENATE DEHYDROGENASE"/>
    <property type="match status" value="1"/>
</dbReference>
<dbReference type="InterPro" id="IPR046826">
    <property type="entry name" value="PDH_N"/>
</dbReference>
<dbReference type="PANTHER" id="PTHR21363:SF0">
    <property type="entry name" value="PREPHENATE DEHYDROGENASE [NADP(+)]"/>
    <property type="match status" value="1"/>
</dbReference>
<evidence type="ECO:0000256" key="1">
    <source>
        <dbReference type="ARBA" id="ARBA00023002"/>
    </source>
</evidence>
<dbReference type="AlphaFoldDB" id="A0A381Y6L5"/>
<dbReference type="GO" id="GO:0006571">
    <property type="term" value="P:tyrosine biosynthetic process"/>
    <property type="evidence" value="ECO:0007669"/>
    <property type="project" value="InterPro"/>
</dbReference>
<dbReference type="InterPro" id="IPR036291">
    <property type="entry name" value="NAD(P)-bd_dom_sf"/>
</dbReference>
<keyword evidence="1" id="KW-0560">Oxidoreductase</keyword>
<dbReference type="InterPro" id="IPR050812">
    <property type="entry name" value="Preph/Arog_dehydrog"/>
</dbReference>
<dbReference type="Pfam" id="PF02153">
    <property type="entry name" value="PDH_N"/>
    <property type="match status" value="1"/>
</dbReference>
<dbReference type="Gene3D" id="3.40.50.720">
    <property type="entry name" value="NAD(P)-binding Rossmann-like Domain"/>
    <property type="match status" value="1"/>
</dbReference>
<dbReference type="EMBL" id="UINC01017433">
    <property type="protein sequence ID" value="SVA72261.1"/>
    <property type="molecule type" value="Genomic_DNA"/>
</dbReference>
<gene>
    <name evidence="3" type="ORF">METZ01_LOCUS125115</name>
</gene>
<accession>A0A381Y6L5</accession>
<feature type="domain" description="Prephenate/arogenate dehydrogenase" evidence="2">
    <location>
        <begin position="2"/>
        <end position="291"/>
    </location>
</feature>
<name>A0A381Y6L5_9ZZZZ</name>
<dbReference type="Gene3D" id="1.10.3660.10">
    <property type="entry name" value="6-phosphogluconate dehydrogenase C-terminal like domain"/>
    <property type="match status" value="1"/>
</dbReference>
<dbReference type="SUPFAM" id="SSF51735">
    <property type="entry name" value="NAD(P)-binding Rossmann-fold domains"/>
    <property type="match status" value="1"/>
</dbReference>
<dbReference type="GO" id="GO:0004665">
    <property type="term" value="F:prephenate dehydrogenase (NADP+) activity"/>
    <property type="evidence" value="ECO:0007669"/>
    <property type="project" value="InterPro"/>
</dbReference>
<dbReference type="GO" id="GO:0070403">
    <property type="term" value="F:NAD+ binding"/>
    <property type="evidence" value="ECO:0007669"/>
    <property type="project" value="InterPro"/>
</dbReference>
<sequence length="333" mass="36487">MERITVVGMGVLGASLGLALKNIRLKNTEVIGHCLDRKTGSEINKIRAFDLMEGNLKKAVDGAQLIVLDYPINESRDLFESIGSLVSDGAVVTDMRSSKKRSAAWAEEFLPNSVSYVGGRPIIKTPTKGVGDSSANLFDGVNYCVIPSNSAEDQATKTVVGLAESIGAKPYFLDVDEHDSYSAAMDHLPYLISTAFMNAASGNASWREMYKSAGSLFDMQSTLSANDPTDTEADSLTMSEPLIYWVDQMILSLHKLRTELQEDSDNFIESLIHAWEQRARWEAGVVGQNSEMVDLPSAAESMASAFLGDKLARRVTKIGDANKKESWRYPRSR</sequence>
<proteinExistence type="predicted"/>
<dbReference type="PROSITE" id="PS51176">
    <property type="entry name" value="PDH_ADH"/>
    <property type="match status" value="1"/>
</dbReference>
<evidence type="ECO:0000313" key="3">
    <source>
        <dbReference type="EMBL" id="SVA72261.1"/>
    </source>
</evidence>